<gene>
    <name evidence="2" type="ORF">CAEBREN_20905</name>
</gene>
<keyword evidence="3" id="KW-1185">Reference proteome</keyword>
<dbReference type="InParanoid" id="G0N1A5"/>
<reference evidence="3" key="1">
    <citation type="submission" date="2011-07" db="EMBL/GenBank/DDBJ databases">
        <authorList>
            <consortium name="Caenorhabditis brenneri Sequencing and Analysis Consortium"/>
            <person name="Wilson R.K."/>
        </authorList>
    </citation>
    <scope>NUCLEOTIDE SEQUENCE [LARGE SCALE GENOMIC DNA]</scope>
    <source>
        <strain evidence="3">PB2801</strain>
    </source>
</reference>
<dbReference type="HOGENOM" id="CLU_2111046_0_0_1"/>
<dbReference type="Proteomes" id="UP000008068">
    <property type="component" value="Unassembled WGS sequence"/>
</dbReference>
<evidence type="ECO:0000256" key="1">
    <source>
        <dbReference type="SAM" id="Phobius"/>
    </source>
</evidence>
<feature type="transmembrane region" description="Helical" evidence="1">
    <location>
        <begin position="50"/>
        <end position="72"/>
    </location>
</feature>
<evidence type="ECO:0000313" key="3">
    <source>
        <dbReference type="Proteomes" id="UP000008068"/>
    </source>
</evidence>
<organism evidence="3">
    <name type="scientific">Caenorhabditis brenneri</name>
    <name type="common">Nematode worm</name>
    <dbReference type="NCBI Taxonomy" id="135651"/>
    <lineage>
        <taxon>Eukaryota</taxon>
        <taxon>Metazoa</taxon>
        <taxon>Ecdysozoa</taxon>
        <taxon>Nematoda</taxon>
        <taxon>Chromadorea</taxon>
        <taxon>Rhabditida</taxon>
        <taxon>Rhabditina</taxon>
        <taxon>Rhabditomorpha</taxon>
        <taxon>Rhabditoidea</taxon>
        <taxon>Rhabditidae</taxon>
        <taxon>Peloderinae</taxon>
        <taxon>Caenorhabditis</taxon>
    </lineage>
</organism>
<proteinExistence type="predicted"/>
<keyword evidence="1" id="KW-0472">Membrane</keyword>
<keyword evidence="1" id="KW-0812">Transmembrane</keyword>
<evidence type="ECO:0000313" key="2">
    <source>
        <dbReference type="EMBL" id="EGT49919.1"/>
    </source>
</evidence>
<dbReference type="EMBL" id="GL379826">
    <property type="protein sequence ID" value="EGT49919.1"/>
    <property type="molecule type" value="Genomic_DNA"/>
</dbReference>
<keyword evidence="1" id="KW-1133">Transmembrane helix</keyword>
<accession>G0N1A5</accession>
<sequence length="116" mass="13321">MSTKPPEIFEYRGPECAKCETMDTCAIDKTGSVWCYSKRNTKDIVKNRSILFPIVIILAIILFVTATGLVVARRWFPETVFARIAMYIYMYMFNAFCLFVCFPPPVADTFDEDSFA</sequence>
<feature type="transmembrane region" description="Helical" evidence="1">
    <location>
        <begin position="84"/>
        <end position="106"/>
    </location>
</feature>
<dbReference type="AlphaFoldDB" id="G0N1A5"/>
<protein>
    <submittedName>
        <fullName evidence="2">Uncharacterized protein</fullName>
    </submittedName>
</protein>
<name>G0N1A5_CAEBE</name>